<sequence length="513" mass="53174">MGRISLPFATEPPHRYRVHQMSQEQQSSEEAPSARVLIALLLPLFASLMSISSVMVALPAIEEGLGATSSDLQWVLSGYALAFGVGLVPAGRAGDLWGRRRFFLIGTAVFAATSLAAAFSPTPLVLNAMRVAAGLGAAMLVPQIIGMIQRLFTGQARGRAYGLMSTVIGVAVAIGPLLGGGLIDAAPADTGWRLVFLLNVPVTAVALIAAFLWLPKFQDRDAAKAESAGTFRSLLRLDPLGAGLLSVGIVCIMLPVIQFTNLLGAAIGAAGLALLFLWFWWEKRLGERDPDAPMVNLKLFTLPSYTWNSAVIIIYFAGMPGIWAVVAIYIQQGLGLGALTAGLVMLPSAAMVILLASQVGRRVERVGPQMLILGSVAAFVSMLVLAGAALLQSTEWASIGWVALALGVNGLSQALIIPSAQTLSMQDVPESMAGAAGGVAQSAQRVVTAIGLAVVTAVYFMVLPGGDHQTAMLVAALVIAGIMLTAVAAAVGAARRAAAERRIGSGAAFTADG</sequence>
<dbReference type="Pfam" id="PF07690">
    <property type="entry name" value="MFS_1"/>
    <property type="match status" value="1"/>
</dbReference>
<keyword evidence="8" id="KW-1185">Reference proteome</keyword>
<dbReference type="GO" id="GO:0022857">
    <property type="term" value="F:transmembrane transporter activity"/>
    <property type="evidence" value="ECO:0007669"/>
    <property type="project" value="InterPro"/>
</dbReference>
<feature type="transmembrane region" description="Helical" evidence="5">
    <location>
        <begin position="235"/>
        <end position="257"/>
    </location>
</feature>
<proteinExistence type="predicted"/>
<dbReference type="SUPFAM" id="SSF103473">
    <property type="entry name" value="MFS general substrate transporter"/>
    <property type="match status" value="1"/>
</dbReference>
<gene>
    <name evidence="7" type="ORF">FEF26_02905</name>
</gene>
<dbReference type="InterPro" id="IPR011701">
    <property type="entry name" value="MFS"/>
</dbReference>
<comment type="subcellular location">
    <subcellularLocation>
        <location evidence="1">Cell membrane</location>
        <topology evidence="1">Multi-pass membrane protein</topology>
    </subcellularLocation>
</comment>
<accession>A0A5R9BHD1</accession>
<feature type="transmembrane region" description="Helical" evidence="5">
    <location>
        <begin position="336"/>
        <end position="359"/>
    </location>
</feature>
<keyword evidence="4 5" id="KW-0472">Membrane</keyword>
<feature type="transmembrane region" description="Helical" evidence="5">
    <location>
        <begin position="302"/>
        <end position="330"/>
    </location>
</feature>
<feature type="transmembrane region" description="Helical" evidence="5">
    <location>
        <begin position="446"/>
        <end position="465"/>
    </location>
</feature>
<reference evidence="7 8" key="1">
    <citation type="submission" date="2019-05" db="EMBL/GenBank/DDBJ databases">
        <title>Nesterenkonia sp. GY074 isolated from the Southern Atlantic Ocean.</title>
        <authorList>
            <person name="Zhang G."/>
        </authorList>
    </citation>
    <scope>NUCLEOTIDE SEQUENCE [LARGE SCALE GENOMIC DNA]</scope>
    <source>
        <strain evidence="7 8">GY074</strain>
    </source>
</reference>
<feature type="transmembrane region" description="Helical" evidence="5">
    <location>
        <begin position="195"/>
        <end position="214"/>
    </location>
</feature>
<feature type="transmembrane region" description="Helical" evidence="5">
    <location>
        <begin position="396"/>
        <end position="417"/>
    </location>
</feature>
<dbReference type="Proteomes" id="UP000310458">
    <property type="component" value="Unassembled WGS sequence"/>
</dbReference>
<feature type="transmembrane region" description="Helical" evidence="5">
    <location>
        <begin position="160"/>
        <end position="183"/>
    </location>
</feature>
<protein>
    <submittedName>
        <fullName evidence="7">MFS transporter</fullName>
    </submittedName>
</protein>
<dbReference type="CDD" id="cd17321">
    <property type="entry name" value="MFS_MMR_MDR_like"/>
    <property type="match status" value="1"/>
</dbReference>
<dbReference type="InterPro" id="IPR036259">
    <property type="entry name" value="MFS_trans_sf"/>
</dbReference>
<evidence type="ECO:0000256" key="5">
    <source>
        <dbReference type="SAM" id="Phobius"/>
    </source>
</evidence>
<feature type="transmembrane region" description="Helical" evidence="5">
    <location>
        <begin position="471"/>
        <end position="494"/>
    </location>
</feature>
<feature type="transmembrane region" description="Helical" evidence="5">
    <location>
        <begin position="128"/>
        <end position="148"/>
    </location>
</feature>
<dbReference type="Gene3D" id="1.20.1720.10">
    <property type="entry name" value="Multidrug resistance protein D"/>
    <property type="match status" value="2"/>
</dbReference>
<evidence type="ECO:0000256" key="2">
    <source>
        <dbReference type="ARBA" id="ARBA00022692"/>
    </source>
</evidence>
<feature type="transmembrane region" description="Helical" evidence="5">
    <location>
        <begin position="102"/>
        <end position="122"/>
    </location>
</feature>
<evidence type="ECO:0000256" key="1">
    <source>
        <dbReference type="ARBA" id="ARBA00004651"/>
    </source>
</evidence>
<dbReference type="PANTHER" id="PTHR42718">
    <property type="entry name" value="MAJOR FACILITATOR SUPERFAMILY MULTIDRUG TRANSPORTER MFSC"/>
    <property type="match status" value="1"/>
</dbReference>
<evidence type="ECO:0000313" key="8">
    <source>
        <dbReference type="Proteomes" id="UP000310458"/>
    </source>
</evidence>
<keyword evidence="2 5" id="KW-0812">Transmembrane</keyword>
<dbReference type="AlphaFoldDB" id="A0A5R9BHD1"/>
<dbReference type="PANTHER" id="PTHR42718:SF39">
    <property type="entry name" value="ACTINORHODIN TRANSPORTER-RELATED"/>
    <property type="match status" value="1"/>
</dbReference>
<dbReference type="PROSITE" id="PS50850">
    <property type="entry name" value="MFS"/>
    <property type="match status" value="1"/>
</dbReference>
<keyword evidence="3 5" id="KW-1133">Transmembrane helix</keyword>
<evidence type="ECO:0000259" key="6">
    <source>
        <dbReference type="PROSITE" id="PS50850"/>
    </source>
</evidence>
<feature type="domain" description="Major facilitator superfamily (MFS) profile" evidence="6">
    <location>
        <begin position="36"/>
        <end position="493"/>
    </location>
</feature>
<dbReference type="InterPro" id="IPR020846">
    <property type="entry name" value="MFS_dom"/>
</dbReference>
<feature type="transmembrane region" description="Helical" evidence="5">
    <location>
        <begin position="72"/>
        <end position="90"/>
    </location>
</feature>
<evidence type="ECO:0000313" key="7">
    <source>
        <dbReference type="EMBL" id="TLP99571.1"/>
    </source>
</evidence>
<organism evidence="7 8">
    <name type="scientific">Nesterenkonia salmonea</name>
    <dbReference type="NCBI Taxonomy" id="1804987"/>
    <lineage>
        <taxon>Bacteria</taxon>
        <taxon>Bacillati</taxon>
        <taxon>Actinomycetota</taxon>
        <taxon>Actinomycetes</taxon>
        <taxon>Micrococcales</taxon>
        <taxon>Micrococcaceae</taxon>
        <taxon>Nesterenkonia</taxon>
    </lineage>
</organism>
<dbReference type="GO" id="GO:0005886">
    <property type="term" value="C:plasma membrane"/>
    <property type="evidence" value="ECO:0007669"/>
    <property type="project" value="UniProtKB-SubCell"/>
</dbReference>
<feature type="transmembrane region" description="Helical" evidence="5">
    <location>
        <begin position="371"/>
        <end position="390"/>
    </location>
</feature>
<dbReference type="EMBL" id="VAVZ01000005">
    <property type="protein sequence ID" value="TLP99571.1"/>
    <property type="molecule type" value="Genomic_DNA"/>
</dbReference>
<name>A0A5R9BHD1_9MICC</name>
<evidence type="ECO:0000256" key="3">
    <source>
        <dbReference type="ARBA" id="ARBA00022989"/>
    </source>
</evidence>
<comment type="caution">
    <text evidence="7">The sequence shown here is derived from an EMBL/GenBank/DDBJ whole genome shotgun (WGS) entry which is preliminary data.</text>
</comment>
<feature type="transmembrane region" description="Helical" evidence="5">
    <location>
        <begin position="263"/>
        <end position="281"/>
    </location>
</feature>
<evidence type="ECO:0000256" key="4">
    <source>
        <dbReference type="ARBA" id="ARBA00023136"/>
    </source>
</evidence>
<dbReference type="OrthoDB" id="7375466at2"/>
<feature type="transmembrane region" description="Helical" evidence="5">
    <location>
        <begin position="36"/>
        <end position="60"/>
    </location>
</feature>